<feature type="signal peptide" evidence="5">
    <location>
        <begin position="1"/>
        <end position="21"/>
    </location>
</feature>
<feature type="chain" id="PRO_5045614078" evidence="5">
    <location>
        <begin position="22"/>
        <end position="452"/>
    </location>
</feature>
<organism evidence="6 7">
    <name type="scientific">Lederbergia graminis</name>
    <dbReference type="NCBI Taxonomy" id="735518"/>
    <lineage>
        <taxon>Bacteria</taxon>
        <taxon>Bacillati</taxon>
        <taxon>Bacillota</taxon>
        <taxon>Bacilli</taxon>
        <taxon>Bacillales</taxon>
        <taxon>Bacillaceae</taxon>
        <taxon>Lederbergia</taxon>
    </lineage>
</organism>
<evidence type="ECO:0000256" key="3">
    <source>
        <dbReference type="ARBA" id="ARBA00022448"/>
    </source>
</evidence>
<name>A0ABW0LFV5_9BACI</name>
<dbReference type="Proteomes" id="UP001596147">
    <property type="component" value="Unassembled WGS sequence"/>
</dbReference>
<dbReference type="Pfam" id="PF13416">
    <property type="entry name" value="SBP_bac_8"/>
    <property type="match status" value="1"/>
</dbReference>
<accession>A0ABW0LFV5</accession>
<evidence type="ECO:0000256" key="2">
    <source>
        <dbReference type="ARBA" id="ARBA00008520"/>
    </source>
</evidence>
<dbReference type="Gene3D" id="3.40.190.10">
    <property type="entry name" value="Periplasmic binding protein-like II"/>
    <property type="match status" value="1"/>
</dbReference>
<comment type="caution">
    <text evidence="6">The sequence shown here is derived from an EMBL/GenBank/DDBJ whole genome shotgun (WGS) entry which is preliminary data.</text>
</comment>
<dbReference type="SUPFAM" id="SSF53850">
    <property type="entry name" value="Periplasmic binding protein-like II"/>
    <property type="match status" value="1"/>
</dbReference>
<keyword evidence="4 5" id="KW-0732">Signal</keyword>
<keyword evidence="3" id="KW-0813">Transport</keyword>
<protein>
    <submittedName>
        <fullName evidence="6">ABC transporter substrate-binding protein</fullName>
    </submittedName>
</protein>
<comment type="subcellular location">
    <subcellularLocation>
        <location evidence="1">Cell envelope</location>
    </subcellularLocation>
</comment>
<keyword evidence="7" id="KW-1185">Reference proteome</keyword>
<dbReference type="EMBL" id="JBHSMC010000010">
    <property type="protein sequence ID" value="MFC5464640.1"/>
    <property type="molecule type" value="Genomic_DNA"/>
</dbReference>
<evidence type="ECO:0000256" key="4">
    <source>
        <dbReference type="ARBA" id="ARBA00022729"/>
    </source>
</evidence>
<sequence length="452" mass="51277">MKRFSKLFLVLLLGGLIILTACSNKTDTGGKKNEGDEGKKETKIEYVFGPETEGEIDFWTWSPDFYEDMIAEFNKTYPNIKVNLSVMGAGEVMDKMATTLAAGTGACDVCMVEVGGFPRFVVGDLLEDLFQPPYDIGRYEDLVPDFIWHQWRSLDGKKMYGIPNGIAPGVWFYREDIYEQMGFPNDPEELGEFMQDKDNFLQMAQTFAANDMYIMEFNDSPFIHMADMIGYYDNDLNYLRNTPELAEMLDLVKEGAQLNWAPHLGIGSDQGKQLIKQGKIVSYPNGAWGARALSNIVPEQEGKWRATRMPLGNTNTIGGSTYVIPAQSKNKEAAWAWLEWLNLSEDAWKIFTQNNLQPAWRHIVETPWYQESTNPFLGDQKANALYAEISELTPRRIWTPLDGKTWPIFIEEINKSIANNIDSKTTLQTIENNVMKQLGADIEKLKEDAGLN</sequence>
<proteinExistence type="inferred from homology"/>
<evidence type="ECO:0000313" key="7">
    <source>
        <dbReference type="Proteomes" id="UP001596147"/>
    </source>
</evidence>
<dbReference type="RefSeq" id="WP_382349774.1">
    <property type="nucleotide sequence ID" value="NZ_JBHSMC010000010.1"/>
</dbReference>
<evidence type="ECO:0000256" key="1">
    <source>
        <dbReference type="ARBA" id="ARBA00004196"/>
    </source>
</evidence>
<reference evidence="7" key="1">
    <citation type="journal article" date="2019" name="Int. J. Syst. Evol. Microbiol.">
        <title>The Global Catalogue of Microorganisms (GCM) 10K type strain sequencing project: providing services to taxonomists for standard genome sequencing and annotation.</title>
        <authorList>
            <consortium name="The Broad Institute Genomics Platform"/>
            <consortium name="The Broad Institute Genome Sequencing Center for Infectious Disease"/>
            <person name="Wu L."/>
            <person name="Ma J."/>
        </authorList>
    </citation>
    <scope>NUCLEOTIDE SEQUENCE [LARGE SCALE GENOMIC DNA]</scope>
    <source>
        <strain evidence="7">CGMCC 1.12237</strain>
    </source>
</reference>
<comment type="similarity">
    <text evidence="2">Belongs to the bacterial solute-binding protein 1 family.</text>
</comment>
<evidence type="ECO:0000256" key="5">
    <source>
        <dbReference type="SAM" id="SignalP"/>
    </source>
</evidence>
<dbReference type="PANTHER" id="PTHR43649">
    <property type="entry name" value="ARABINOSE-BINDING PROTEIN-RELATED"/>
    <property type="match status" value="1"/>
</dbReference>
<gene>
    <name evidence="6" type="ORF">ACFPM4_07730</name>
</gene>
<dbReference type="PANTHER" id="PTHR43649:SF31">
    <property type="entry name" value="SN-GLYCEROL-3-PHOSPHATE-BINDING PERIPLASMIC PROTEIN UGPB"/>
    <property type="match status" value="1"/>
</dbReference>
<dbReference type="InterPro" id="IPR050490">
    <property type="entry name" value="Bact_solute-bd_prot1"/>
</dbReference>
<dbReference type="PROSITE" id="PS51257">
    <property type="entry name" value="PROKAR_LIPOPROTEIN"/>
    <property type="match status" value="1"/>
</dbReference>
<evidence type="ECO:0000313" key="6">
    <source>
        <dbReference type="EMBL" id="MFC5464640.1"/>
    </source>
</evidence>
<dbReference type="InterPro" id="IPR006059">
    <property type="entry name" value="SBP"/>
</dbReference>